<dbReference type="Gene3D" id="3.20.20.100">
    <property type="entry name" value="NADP-dependent oxidoreductase domain"/>
    <property type="match status" value="1"/>
</dbReference>
<dbReference type="InterPro" id="IPR023210">
    <property type="entry name" value="NADP_OxRdtase_dom"/>
</dbReference>
<evidence type="ECO:0000313" key="4">
    <source>
        <dbReference type="Proteomes" id="UP000637074"/>
    </source>
</evidence>
<dbReference type="PANTHER" id="PTHR43364:SF4">
    <property type="entry name" value="NAD(P)-LINKED OXIDOREDUCTASE SUPERFAMILY PROTEIN"/>
    <property type="match status" value="1"/>
</dbReference>
<dbReference type="PRINTS" id="PR00069">
    <property type="entry name" value="ALDKETRDTASE"/>
</dbReference>
<sequence>MKYLSVNGIVNNQQVPIKVSQLILGSGDLFRFDPAAVTALLDTFIEIGGNTIDTAHQYIKGEEIIGQWMAKRQNREKITILTKGAHNDDGEPGKRVNPKSITKDLMESLERLQTSYIDLYALHRDDEDVEVGPIVEILNEHIQAGRIKAIGTSNWTTKRLKAANDYAKEHNLVPFTFNSPNLSLAKCNKPRWPGCVSADEAMVQYHEEHKLPLLSWSSQAGGFFSGYFTPENRENEEMVEVYYSTENWERFDRAKQLAGKLGVTPIQIALAYVLNQSFPTAAIIGPEKVAELLSSYEGAGLALDQDLVNWLDLKSAAKPVLLQS</sequence>
<keyword evidence="4" id="KW-1185">Reference proteome</keyword>
<dbReference type="SUPFAM" id="SSF51430">
    <property type="entry name" value="NAD(P)-linked oxidoreductase"/>
    <property type="match status" value="1"/>
</dbReference>
<dbReference type="RefSeq" id="WP_191270969.1">
    <property type="nucleotide sequence ID" value="NZ_BNDS01000004.1"/>
</dbReference>
<reference evidence="3 4" key="1">
    <citation type="journal article" date="2022" name="Int. J. Syst. Evol. Microbiol.">
        <title>Neobacillus kokaensis sp. nov., isolated from soil.</title>
        <authorList>
            <person name="Yuki K."/>
            <person name="Matsubara H."/>
            <person name="Yamaguchi S."/>
        </authorList>
    </citation>
    <scope>NUCLEOTIDE SEQUENCE [LARGE SCALE GENOMIC DNA]</scope>
    <source>
        <strain evidence="3 4">LOB 377</strain>
    </source>
</reference>
<proteinExistence type="predicted"/>
<dbReference type="InterPro" id="IPR036812">
    <property type="entry name" value="NAD(P)_OxRdtase_dom_sf"/>
</dbReference>
<dbReference type="CDD" id="cd19082">
    <property type="entry name" value="AKR_AKR10A1_2"/>
    <property type="match status" value="1"/>
</dbReference>
<protein>
    <submittedName>
        <fullName evidence="3">Oxidoreductase</fullName>
    </submittedName>
</protein>
<evidence type="ECO:0000259" key="2">
    <source>
        <dbReference type="Pfam" id="PF00248"/>
    </source>
</evidence>
<evidence type="ECO:0000313" key="3">
    <source>
        <dbReference type="EMBL" id="GHH97779.1"/>
    </source>
</evidence>
<keyword evidence="1" id="KW-0560">Oxidoreductase</keyword>
<comment type="caution">
    <text evidence="3">The sequence shown here is derived from an EMBL/GenBank/DDBJ whole genome shotgun (WGS) entry which is preliminary data.</text>
</comment>
<dbReference type="PANTHER" id="PTHR43364">
    <property type="entry name" value="NADH-SPECIFIC METHYLGLYOXAL REDUCTASE-RELATED"/>
    <property type="match status" value="1"/>
</dbReference>
<dbReference type="InterPro" id="IPR050523">
    <property type="entry name" value="AKR_Detox_Biosynth"/>
</dbReference>
<evidence type="ECO:0000256" key="1">
    <source>
        <dbReference type="ARBA" id="ARBA00023002"/>
    </source>
</evidence>
<dbReference type="InterPro" id="IPR020471">
    <property type="entry name" value="AKR"/>
</dbReference>
<dbReference type="Proteomes" id="UP000637074">
    <property type="component" value="Unassembled WGS sequence"/>
</dbReference>
<name>A0ABQ3MZP6_9BACI</name>
<organism evidence="3 4">
    <name type="scientific">Neobacillus kokaensis</name>
    <dbReference type="NCBI Taxonomy" id="2759023"/>
    <lineage>
        <taxon>Bacteria</taxon>
        <taxon>Bacillati</taxon>
        <taxon>Bacillota</taxon>
        <taxon>Bacilli</taxon>
        <taxon>Bacillales</taxon>
        <taxon>Bacillaceae</taxon>
        <taxon>Neobacillus</taxon>
    </lineage>
</organism>
<accession>A0ABQ3MZP6</accession>
<feature type="domain" description="NADP-dependent oxidoreductase" evidence="2">
    <location>
        <begin position="22"/>
        <end position="309"/>
    </location>
</feature>
<gene>
    <name evidence="3" type="ORF">AM1BK_13220</name>
</gene>
<dbReference type="EMBL" id="BNDS01000004">
    <property type="protein sequence ID" value="GHH97779.1"/>
    <property type="molecule type" value="Genomic_DNA"/>
</dbReference>
<dbReference type="Pfam" id="PF00248">
    <property type="entry name" value="Aldo_ket_red"/>
    <property type="match status" value="1"/>
</dbReference>